<dbReference type="RefSeq" id="WP_176440289.1">
    <property type="nucleotide sequence ID" value="NZ_FXXQ01000008.1"/>
</dbReference>
<evidence type="ECO:0008006" key="3">
    <source>
        <dbReference type="Google" id="ProtNLM"/>
    </source>
</evidence>
<organism evidence="1 2">
    <name type="scientific">Boseongicola aestuarii</name>
    <dbReference type="NCBI Taxonomy" id="1470561"/>
    <lineage>
        <taxon>Bacteria</taxon>
        <taxon>Pseudomonadati</taxon>
        <taxon>Pseudomonadota</taxon>
        <taxon>Alphaproteobacteria</taxon>
        <taxon>Rhodobacterales</taxon>
        <taxon>Paracoccaceae</taxon>
        <taxon>Boseongicola</taxon>
    </lineage>
</organism>
<evidence type="ECO:0000313" key="1">
    <source>
        <dbReference type="EMBL" id="SMX24387.1"/>
    </source>
</evidence>
<name>A0A238J1A0_9RHOB</name>
<keyword evidence="2" id="KW-1185">Reference proteome</keyword>
<evidence type="ECO:0000313" key="2">
    <source>
        <dbReference type="Proteomes" id="UP000201838"/>
    </source>
</evidence>
<sequence length="52" mass="5653">MVSRAFFVSVMSALAPTSRFKDLFAMSDNQLAARGYDRNGLARSHITGIAGF</sequence>
<accession>A0A238J1A0</accession>
<proteinExistence type="predicted"/>
<dbReference type="Proteomes" id="UP000201838">
    <property type="component" value="Unassembled WGS sequence"/>
</dbReference>
<protein>
    <recommendedName>
        <fullName evidence="3">DUF1127 domain-containing protein</fullName>
    </recommendedName>
</protein>
<dbReference type="EMBL" id="FXXQ01000008">
    <property type="protein sequence ID" value="SMX24387.1"/>
    <property type="molecule type" value="Genomic_DNA"/>
</dbReference>
<dbReference type="AlphaFoldDB" id="A0A238J1A0"/>
<gene>
    <name evidence="1" type="ORF">BOA8489_02511</name>
</gene>
<reference evidence="2" key="1">
    <citation type="submission" date="2017-05" db="EMBL/GenBank/DDBJ databases">
        <authorList>
            <person name="Rodrigo-Torres L."/>
            <person name="Arahal R. D."/>
            <person name="Lucena T."/>
        </authorList>
    </citation>
    <scope>NUCLEOTIDE SEQUENCE [LARGE SCALE GENOMIC DNA]</scope>
    <source>
        <strain evidence="2">CECT 8489</strain>
    </source>
</reference>